<comment type="caution">
    <text evidence="2">The sequence shown here is derived from an EMBL/GenBank/DDBJ whole genome shotgun (WGS) entry which is preliminary data.</text>
</comment>
<feature type="transmembrane region" description="Helical" evidence="1">
    <location>
        <begin position="88"/>
        <end position="109"/>
    </location>
</feature>
<keyword evidence="1" id="KW-0812">Transmembrane</keyword>
<accession>A0ABW5MCL1</accession>
<dbReference type="Proteomes" id="UP001597469">
    <property type="component" value="Unassembled WGS sequence"/>
</dbReference>
<dbReference type="RefSeq" id="WP_381528105.1">
    <property type="nucleotide sequence ID" value="NZ_JBHULN010000028.1"/>
</dbReference>
<evidence type="ECO:0008006" key="4">
    <source>
        <dbReference type="Google" id="ProtNLM"/>
    </source>
</evidence>
<evidence type="ECO:0000313" key="3">
    <source>
        <dbReference type="Proteomes" id="UP001597469"/>
    </source>
</evidence>
<sequence>MITPELIGQIATALSVIVSSIAMGANLFDIIVNEVNLIKGFPNSVEYVRKYWAYRNPGDFYKIITPLYVLVTLVALAVFWDVTYERRYLLLGALLAYGATQAITVIYFFPQNAILREGRLEEVEKLFTQFATTRLYLDLLRNLLTLTASVLALVALTRPLP</sequence>
<feature type="transmembrane region" description="Helical" evidence="1">
    <location>
        <begin position="6"/>
        <end position="28"/>
    </location>
</feature>
<keyword evidence="1" id="KW-1133">Transmembrane helix</keyword>
<evidence type="ECO:0000313" key="2">
    <source>
        <dbReference type="EMBL" id="MFD2574419.1"/>
    </source>
</evidence>
<keyword evidence="3" id="KW-1185">Reference proteome</keyword>
<keyword evidence="1" id="KW-0472">Membrane</keyword>
<feature type="transmembrane region" description="Helical" evidence="1">
    <location>
        <begin position="135"/>
        <end position="156"/>
    </location>
</feature>
<proteinExistence type="predicted"/>
<name>A0ABW5MCL1_9BACT</name>
<dbReference type="EMBL" id="JBHULN010000028">
    <property type="protein sequence ID" value="MFD2574419.1"/>
    <property type="molecule type" value="Genomic_DNA"/>
</dbReference>
<gene>
    <name evidence="2" type="ORF">ACFSUS_27540</name>
</gene>
<feature type="transmembrane region" description="Helical" evidence="1">
    <location>
        <begin position="60"/>
        <end position="82"/>
    </location>
</feature>
<organism evidence="2 3">
    <name type="scientific">Spirosoma soli</name>
    <dbReference type="NCBI Taxonomy" id="1770529"/>
    <lineage>
        <taxon>Bacteria</taxon>
        <taxon>Pseudomonadati</taxon>
        <taxon>Bacteroidota</taxon>
        <taxon>Cytophagia</taxon>
        <taxon>Cytophagales</taxon>
        <taxon>Cytophagaceae</taxon>
        <taxon>Spirosoma</taxon>
    </lineage>
</organism>
<reference evidence="3" key="1">
    <citation type="journal article" date="2019" name="Int. J. Syst. Evol. Microbiol.">
        <title>The Global Catalogue of Microorganisms (GCM) 10K type strain sequencing project: providing services to taxonomists for standard genome sequencing and annotation.</title>
        <authorList>
            <consortium name="The Broad Institute Genomics Platform"/>
            <consortium name="The Broad Institute Genome Sequencing Center for Infectious Disease"/>
            <person name="Wu L."/>
            <person name="Ma J."/>
        </authorList>
    </citation>
    <scope>NUCLEOTIDE SEQUENCE [LARGE SCALE GENOMIC DNA]</scope>
    <source>
        <strain evidence="3">KCTC 42805</strain>
    </source>
</reference>
<protein>
    <recommendedName>
        <fullName evidence="4">DUF1772 domain-containing protein</fullName>
    </recommendedName>
</protein>
<evidence type="ECO:0000256" key="1">
    <source>
        <dbReference type="SAM" id="Phobius"/>
    </source>
</evidence>